<keyword evidence="1" id="KW-1133">Transmembrane helix</keyword>
<accession>Q11KF4</accession>
<feature type="transmembrane region" description="Helical" evidence="1">
    <location>
        <begin position="117"/>
        <end position="139"/>
    </location>
</feature>
<gene>
    <name evidence="2" type="ordered locus">Meso_0721</name>
</gene>
<dbReference type="AlphaFoldDB" id="Q11KF4"/>
<feature type="transmembrane region" description="Helical" evidence="1">
    <location>
        <begin position="258"/>
        <end position="277"/>
    </location>
</feature>
<dbReference type="STRING" id="266779.Meso_0721"/>
<proteinExistence type="predicted"/>
<feature type="transmembrane region" description="Helical" evidence="1">
    <location>
        <begin position="15"/>
        <end position="36"/>
    </location>
</feature>
<dbReference type="HOGENOM" id="CLU_065506_2_0_5"/>
<feature type="transmembrane region" description="Helical" evidence="1">
    <location>
        <begin position="78"/>
        <end position="105"/>
    </location>
</feature>
<evidence type="ECO:0008006" key="3">
    <source>
        <dbReference type="Google" id="ProtNLM"/>
    </source>
</evidence>
<sequence length="280" mass="29690" precursor="true">MNGIAIETALRRDRIIVAGALATLVVLAWAYIFWLARSMGMEGASADANMPGMAMPGQPAGPSSIMQPEVHQWSAAEFAFMFAMWAVMMIGMMTPSAAPIILLYARVGRHAALAGKPLAATGFFAGGYLLAWFVFSLFATIGQWGLEKGLLLNPAMASASSAISGIILVVAGLYQWTPLKDTCLANCQAPLSFIQRHGGFRRDAFGSLRIGFRHGLYCIGCCWALMGLLFVGGVMNVLWIAAIAIFVLAEKILPTGRVLSRFAGAVLILGGAGLLGVNAF</sequence>
<name>Q11KF4_CHESB</name>
<feature type="transmembrane region" description="Helical" evidence="1">
    <location>
        <begin position="151"/>
        <end position="174"/>
    </location>
</feature>
<keyword evidence="1" id="KW-0472">Membrane</keyword>
<organism evidence="2">
    <name type="scientific">Chelativorans sp. (strain BNC1)</name>
    <dbReference type="NCBI Taxonomy" id="266779"/>
    <lineage>
        <taxon>Bacteria</taxon>
        <taxon>Pseudomonadati</taxon>
        <taxon>Pseudomonadota</taxon>
        <taxon>Alphaproteobacteria</taxon>
        <taxon>Hyphomicrobiales</taxon>
        <taxon>Phyllobacteriaceae</taxon>
        <taxon>Chelativorans</taxon>
    </lineage>
</organism>
<protein>
    <recommendedName>
        <fullName evidence="3">Metal-binding integral membrane protein-like protein</fullName>
    </recommendedName>
</protein>
<evidence type="ECO:0000256" key="1">
    <source>
        <dbReference type="SAM" id="Phobius"/>
    </source>
</evidence>
<dbReference type="eggNOG" id="COG5486">
    <property type="taxonomic scope" value="Bacteria"/>
</dbReference>
<dbReference type="OrthoDB" id="164118at2"/>
<dbReference type="InterPro" id="IPR018688">
    <property type="entry name" value="PpoB2-like"/>
</dbReference>
<dbReference type="EMBL" id="CP000390">
    <property type="protein sequence ID" value="ABG62121.1"/>
    <property type="molecule type" value="Genomic_DNA"/>
</dbReference>
<keyword evidence="1" id="KW-0812">Transmembrane</keyword>
<dbReference type="Pfam" id="PF09948">
    <property type="entry name" value="PpoB2"/>
    <property type="match status" value="1"/>
</dbReference>
<dbReference type="KEGG" id="mes:Meso_0721"/>
<reference evidence="2" key="1">
    <citation type="submission" date="2006-06" db="EMBL/GenBank/DDBJ databases">
        <title>Complete sequence of chromosome of Chelativorans sp. BNC1.</title>
        <authorList>
            <consortium name="US DOE Joint Genome Institute"/>
            <person name="Copeland A."/>
            <person name="Lucas S."/>
            <person name="Lapidus A."/>
            <person name="Barry K."/>
            <person name="Detter J.C."/>
            <person name="Glavina del Rio T."/>
            <person name="Hammon N."/>
            <person name="Israni S."/>
            <person name="Dalin E."/>
            <person name="Tice H."/>
            <person name="Pitluck S."/>
            <person name="Chertkov O."/>
            <person name="Brettin T."/>
            <person name="Bruce D."/>
            <person name="Han C."/>
            <person name="Tapia R."/>
            <person name="Gilna P."/>
            <person name="Schmutz J."/>
            <person name="Larimer F."/>
            <person name="Land M."/>
            <person name="Hauser L."/>
            <person name="Kyrpides N."/>
            <person name="Mikhailova N."/>
            <person name="Richardson P."/>
        </authorList>
    </citation>
    <scope>NUCLEOTIDE SEQUENCE</scope>
    <source>
        <strain evidence="2">BNC1</strain>
    </source>
</reference>
<evidence type="ECO:0000313" key="2">
    <source>
        <dbReference type="EMBL" id="ABG62121.1"/>
    </source>
</evidence>
<feature type="transmembrane region" description="Helical" evidence="1">
    <location>
        <begin position="216"/>
        <end position="246"/>
    </location>
</feature>